<dbReference type="PANTHER" id="PTHR23526:SF2">
    <property type="entry name" value="MAJOR FACILITATOR SUPERFAMILY (MFS) PROFILE DOMAIN-CONTAINING PROTEIN"/>
    <property type="match status" value="1"/>
</dbReference>
<dbReference type="PANTHER" id="PTHR23526">
    <property type="entry name" value="INTEGRAL MEMBRANE TRANSPORT PROTEIN-RELATED"/>
    <property type="match status" value="1"/>
</dbReference>
<feature type="transmembrane region" description="Helical" evidence="4">
    <location>
        <begin position="133"/>
        <end position="153"/>
    </location>
</feature>
<feature type="transmembrane region" description="Helical" evidence="4">
    <location>
        <begin position="260"/>
        <end position="279"/>
    </location>
</feature>
<evidence type="ECO:0000256" key="2">
    <source>
        <dbReference type="ARBA" id="ARBA00022989"/>
    </source>
</evidence>
<organism evidence="6 7">
    <name type="scientific">Limibacillus halophilus</name>
    <dbReference type="NCBI Taxonomy" id="1579333"/>
    <lineage>
        <taxon>Bacteria</taxon>
        <taxon>Pseudomonadati</taxon>
        <taxon>Pseudomonadota</taxon>
        <taxon>Alphaproteobacteria</taxon>
        <taxon>Rhodospirillales</taxon>
        <taxon>Rhodovibrionaceae</taxon>
        <taxon>Limibacillus</taxon>
    </lineage>
</organism>
<dbReference type="AlphaFoldDB" id="A0A839SYV3"/>
<dbReference type="Pfam" id="PF07690">
    <property type="entry name" value="MFS_1"/>
    <property type="match status" value="1"/>
</dbReference>
<name>A0A839SYV3_9PROT</name>
<gene>
    <name evidence="6" type="ORF">FHR98_003076</name>
</gene>
<evidence type="ECO:0000313" key="7">
    <source>
        <dbReference type="Proteomes" id="UP000581135"/>
    </source>
</evidence>
<dbReference type="InterPro" id="IPR020846">
    <property type="entry name" value="MFS_dom"/>
</dbReference>
<accession>A0A839SYV3</accession>
<keyword evidence="2 4" id="KW-1133">Transmembrane helix</keyword>
<dbReference type="EMBL" id="JACHXA010000010">
    <property type="protein sequence ID" value="MBB3066766.1"/>
    <property type="molecule type" value="Genomic_DNA"/>
</dbReference>
<dbReference type="InterPro" id="IPR011701">
    <property type="entry name" value="MFS"/>
</dbReference>
<sequence length="440" mass="45823">MEKALHWTERLFHAAVGEEDARLCKDISEAACHDQPRSFVIQTAAMGLSKIGDGLADSKVVLPWLLGALGAPAFFVGLLVPIRESLSLLPQLLVGGLIRSFPRRKHFWAFASAVEGLCILAMAMAGMAGLEGFSAGVAVIALLAVFSLARGVASVAAKDVLGKTVAKAKRGRLSGYAESIAGAVTGLVGIYLTLVPEVQRSDGLLFAIIAAAGVSWLLGAVTFLTLDEEEGATEGGRDLKSVLTGQIDLLFADAELRRFLWARSLLLSTAFAGPIYVAFAQQGTDGSLATLGLLVVATGLAGTLSSAVWGGLSDRSSRRTMTYAAVGAGLLGAVVLAIHAALPQVLGSLWLHGAVLFVLGVSHSGVRIGRKTQLIDMTTAETRAQYVALSNSLIGVVLLGSGVVIGLVMSWSLLMALAILTLGAFAAAFACWRLEEAQQD</sequence>
<feature type="transmembrane region" description="Helical" evidence="4">
    <location>
        <begin position="173"/>
        <end position="192"/>
    </location>
</feature>
<evidence type="ECO:0000256" key="3">
    <source>
        <dbReference type="ARBA" id="ARBA00023136"/>
    </source>
</evidence>
<protein>
    <submittedName>
        <fullName evidence="6">Putative membrane protein</fullName>
    </submittedName>
</protein>
<dbReference type="CDD" id="cd06174">
    <property type="entry name" value="MFS"/>
    <property type="match status" value="1"/>
</dbReference>
<dbReference type="SUPFAM" id="SSF103473">
    <property type="entry name" value="MFS general substrate transporter"/>
    <property type="match status" value="1"/>
</dbReference>
<dbReference type="InterPro" id="IPR052528">
    <property type="entry name" value="Sugar_transport-like"/>
</dbReference>
<dbReference type="Gene3D" id="1.20.1250.20">
    <property type="entry name" value="MFS general substrate transporter like domains"/>
    <property type="match status" value="1"/>
</dbReference>
<dbReference type="InterPro" id="IPR036259">
    <property type="entry name" value="MFS_trans_sf"/>
</dbReference>
<evidence type="ECO:0000313" key="6">
    <source>
        <dbReference type="EMBL" id="MBB3066766.1"/>
    </source>
</evidence>
<feature type="transmembrane region" description="Helical" evidence="4">
    <location>
        <begin position="386"/>
        <end position="407"/>
    </location>
</feature>
<proteinExistence type="predicted"/>
<keyword evidence="7" id="KW-1185">Reference proteome</keyword>
<feature type="transmembrane region" description="Helical" evidence="4">
    <location>
        <begin position="107"/>
        <end position="127"/>
    </location>
</feature>
<feature type="domain" description="Major facilitator superfamily (MFS) profile" evidence="5">
    <location>
        <begin position="250"/>
        <end position="440"/>
    </location>
</feature>
<keyword evidence="3 4" id="KW-0472">Membrane</keyword>
<feature type="transmembrane region" description="Helical" evidence="4">
    <location>
        <begin position="291"/>
        <end position="311"/>
    </location>
</feature>
<dbReference type="RefSeq" id="WP_183417589.1">
    <property type="nucleotide sequence ID" value="NZ_JACHXA010000010.1"/>
</dbReference>
<reference evidence="6 7" key="1">
    <citation type="submission" date="2020-08" db="EMBL/GenBank/DDBJ databases">
        <title>Genomic Encyclopedia of Type Strains, Phase III (KMG-III): the genomes of soil and plant-associated and newly described type strains.</title>
        <authorList>
            <person name="Whitman W."/>
        </authorList>
    </citation>
    <scope>NUCLEOTIDE SEQUENCE [LARGE SCALE GENOMIC DNA]</scope>
    <source>
        <strain evidence="6 7">CECT 8803</strain>
    </source>
</reference>
<dbReference type="PROSITE" id="PS50850">
    <property type="entry name" value="MFS"/>
    <property type="match status" value="1"/>
</dbReference>
<dbReference type="Proteomes" id="UP000581135">
    <property type="component" value="Unassembled WGS sequence"/>
</dbReference>
<feature type="transmembrane region" description="Helical" evidence="4">
    <location>
        <begin position="323"/>
        <end position="342"/>
    </location>
</feature>
<evidence type="ECO:0000259" key="5">
    <source>
        <dbReference type="PROSITE" id="PS50850"/>
    </source>
</evidence>
<feature type="transmembrane region" description="Helical" evidence="4">
    <location>
        <begin position="61"/>
        <end position="82"/>
    </location>
</feature>
<dbReference type="GO" id="GO:0022857">
    <property type="term" value="F:transmembrane transporter activity"/>
    <property type="evidence" value="ECO:0007669"/>
    <property type="project" value="InterPro"/>
</dbReference>
<evidence type="ECO:0000256" key="4">
    <source>
        <dbReference type="SAM" id="Phobius"/>
    </source>
</evidence>
<evidence type="ECO:0000256" key="1">
    <source>
        <dbReference type="ARBA" id="ARBA00022692"/>
    </source>
</evidence>
<feature type="transmembrane region" description="Helical" evidence="4">
    <location>
        <begin position="413"/>
        <end position="432"/>
    </location>
</feature>
<comment type="caution">
    <text evidence="6">The sequence shown here is derived from an EMBL/GenBank/DDBJ whole genome shotgun (WGS) entry which is preliminary data.</text>
</comment>
<feature type="transmembrane region" description="Helical" evidence="4">
    <location>
        <begin position="348"/>
        <end position="366"/>
    </location>
</feature>
<feature type="transmembrane region" description="Helical" evidence="4">
    <location>
        <begin position="204"/>
        <end position="226"/>
    </location>
</feature>
<keyword evidence="1 4" id="KW-0812">Transmembrane</keyword>